<dbReference type="FunFam" id="1.10.630.10:FF:000047">
    <property type="entry name" value="Cytochrome P450 monooxygenase"/>
    <property type="match status" value="1"/>
</dbReference>
<keyword evidence="10 13" id="KW-0503">Monooxygenase</keyword>
<evidence type="ECO:0000256" key="5">
    <source>
        <dbReference type="ARBA" id="ARBA00022692"/>
    </source>
</evidence>
<keyword evidence="15" id="KW-1185">Reference proteome</keyword>
<evidence type="ECO:0000256" key="6">
    <source>
        <dbReference type="ARBA" id="ARBA00022723"/>
    </source>
</evidence>
<dbReference type="InterPro" id="IPR036396">
    <property type="entry name" value="Cyt_P450_sf"/>
</dbReference>
<evidence type="ECO:0000256" key="10">
    <source>
        <dbReference type="ARBA" id="ARBA00023033"/>
    </source>
</evidence>
<comment type="caution">
    <text evidence="14">The sequence shown here is derived from an EMBL/GenBank/DDBJ whole genome shotgun (WGS) entry which is preliminary data.</text>
</comment>
<dbReference type="PANTHER" id="PTHR24305:SF210">
    <property type="entry name" value="CYTOCHROME P450 MONOOXYGENASE ASQL-RELATED"/>
    <property type="match status" value="1"/>
</dbReference>
<protein>
    <submittedName>
        <fullName evidence="14">Cytochrome P450 monooxygenase hmp1</fullName>
    </submittedName>
</protein>
<dbReference type="GO" id="GO:0016705">
    <property type="term" value="F:oxidoreductase activity, acting on paired donors, with incorporation or reduction of molecular oxygen"/>
    <property type="evidence" value="ECO:0007669"/>
    <property type="project" value="InterPro"/>
</dbReference>
<dbReference type="PANTHER" id="PTHR24305">
    <property type="entry name" value="CYTOCHROME P450"/>
    <property type="match status" value="1"/>
</dbReference>
<evidence type="ECO:0000256" key="7">
    <source>
        <dbReference type="ARBA" id="ARBA00022989"/>
    </source>
</evidence>
<evidence type="ECO:0000256" key="4">
    <source>
        <dbReference type="ARBA" id="ARBA00022617"/>
    </source>
</evidence>
<keyword evidence="6 12" id="KW-0479">Metal-binding</keyword>
<dbReference type="PRINTS" id="PR00463">
    <property type="entry name" value="EP450I"/>
</dbReference>
<reference evidence="14 15" key="1">
    <citation type="journal article" date="2019" name="Sci. Rep.">
        <title>A multi-omics analysis of the grapevine pathogen Lasiodiplodia theobromae reveals that temperature affects the expression of virulence- and pathogenicity-related genes.</title>
        <authorList>
            <person name="Felix C."/>
            <person name="Meneses R."/>
            <person name="Goncalves M.F.M."/>
            <person name="Tilleman L."/>
            <person name="Duarte A.S."/>
            <person name="Jorrin-Novo J.V."/>
            <person name="Van de Peer Y."/>
            <person name="Deforce D."/>
            <person name="Van Nieuwerburgh F."/>
            <person name="Esteves A.C."/>
            <person name="Alves A."/>
        </authorList>
    </citation>
    <scope>NUCLEOTIDE SEQUENCE [LARGE SCALE GENOMIC DNA]</scope>
    <source>
        <strain evidence="14 15">LA-SOL3</strain>
    </source>
</reference>
<comment type="cofactor">
    <cofactor evidence="1 12">
        <name>heme</name>
        <dbReference type="ChEBI" id="CHEBI:30413"/>
    </cofactor>
</comment>
<evidence type="ECO:0000256" key="11">
    <source>
        <dbReference type="ARBA" id="ARBA00023136"/>
    </source>
</evidence>
<dbReference type="InterPro" id="IPR050121">
    <property type="entry name" value="Cytochrome_P450_monoxygenase"/>
</dbReference>
<evidence type="ECO:0000256" key="9">
    <source>
        <dbReference type="ARBA" id="ARBA00023004"/>
    </source>
</evidence>
<dbReference type="InterPro" id="IPR002401">
    <property type="entry name" value="Cyt_P450_E_grp-I"/>
</dbReference>
<dbReference type="GO" id="GO:0020037">
    <property type="term" value="F:heme binding"/>
    <property type="evidence" value="ECO:0007669"/>
    <property type="project" value="InterPro"/>
</dbReference>
<dbReference type="GO" id="GO:0016020">
    <property type="term" value="C:membrane"/>
    <property type="evidence" value="ECO:0007669"/>
    <property type="project" value="UniProtKB-SubCell"/>
</dbReference>
<evidence type="ECO:0000256" key="13">
    <source>
        <dbReference type="RuleBase" id="RU000461"/>
    </source>
</evidence>
<keyword evidence="5" id="KW-0812">Transmembrane</keyword>
<dbReference type="GO" id="GO:0005506">
    <property type="term" value="F:iron ion binding"/>
    <property type="evidence" value="ECO:0007669"/>
    <property type="project" value="InterPro"/>
</dbReference>
<evidence type="ECO:0000313" key="15">
    <source>
        <dbReference type="Proteomes" id="UP000325902"/>
    </source>
</evidence>
<sequence length="477" mass="54615">MASFGHAFYNLYLHPLRHFPGPRLYASSRLPYAVGLCRGTINKTVAEAHKKYGEVVRIAPDELSFISADTAWSDIYGFRGAKRPEFGKDPLWYPTQPNGVRSLLSSTREDHSRIRRVFSQGFSDKALRNQESLIRGYIDKLMARLLEKRNTPVDLVRYFNYTTFDIIADLTFGESFGCLDSDDYHDFIPAILGALRVVNILQAINYYRTINKIASVFLALLSKISTPVHILFHNFVAGKVDKRLAMEMQRPDFITAVMNQTEEKGGLTEEELKSNSVLFLIAGSETTATMMSGTTFALLKHPEAMKKLCYEIRTVFHSEEEITFESASHLPYLQAVIHEGLRMYPPVPTGFARRVPKNGETVSGYYLPENTSVYVSQYAAYHDTRNFTNPDQFIPERWLDDPKYGSDKKSVFMPFSNGPRNCMGKNLAYAEMRCILARIFFKFDMELVDENVDWFDQKVFQLWEKEPLMVKLSDASK</sequence>
<keyword evidence="4 12" id="KW-0349">Heme</keyword>
<gene>
    <name evidence="14" type="primary">hpm1_0</name>
    <name evidence="14" type="ORF">DBV05_g5229</name>
</gene>
<feature type="binding site" description="axial binding residue" evidence="12">
    <location>
        <position position="422"/>
    </location>
    <ligand>
        <name>heme</name>
        <dbReference type="ChEBI" id="CHEBI:30413"/>
    </ligand>
    <ligandPart>
        <name>Fe</name>
        <dbReference type="ChEBI" id="CHEBI:18248"/>
    </ligandPart>
</feature>
<evidence type="ECO:0000256" key="1">
    <source>
        <dbReference type="ARBA" id="ARBA00001971"/>
    </source>
</evidence>
<keyword evidence="11" id="KW-0472">Membrane</keyword>
<evidence type="ECO:0000256" key="3">
    <source>
        <dbReference type="ARBA" id="ARBA00010617"/>
    </source>
</evidence>
<dbReference type="GO" id="GO:0009403">
    <property type="term" value="P:toxin biosynthetic process"/>
    <property type="evidence" value="ECO:0007669"/>
    <property type="project" value="UniProtKB-ARBA"/>
</dbReference>
<dbReference type="InterPro" id="IPR001128">
    <property type="entry name" value="Cyt_P450"/>
</dbReference>
<comment type="subcellular location">
    <subcellularLocation>
        <location evidence="2">Membrane</location>
        <topology evidence="2">Single-pass membrane protein</topology>
    </subcellularLocation>
</comment>
<keyword evidence="7" id="KW-1133">Transmembrane helix</keyword>
<dbReference type="Gene3D" id="1.10.630.10">
    <property type="entry name" value="Cytochrome P450"/>
    <property type="match status" value="1"/>
</dbReference>
<dbReference type="Proteomes" id="UP000325902">
    <property type="component" value="Unassembled WGS sequence"/>
</dbReference>
<evidence type="ECO:0000256" key="8">
    <source>
        <dbReference type="ARBA" id="ARBA00023002"/>
    </source>
</evidence>
<dbReference type="InterPro" id="IPR017972">
    <property type="entry name" value="Cyt_P450_CS"/>
</dbReference>
<evidence type="ECO:0000313" key="14">
    <source>
        <dbReference type="EMBL" id="KAB2576108.1"/>
    </source>
</evidence>
<dbReference type="Pfam" id="PF00067">
    <property type="entry name" value="p450"/>
    <property type="match status" value="1"/>
</dbReference>
<name>A0A5N5DE51_9PEZI</name>
<dbReference type="PRINTS" id="PR00385">
    <property type="entry name" value="P450"/>
</dbReference>
<dbReference type="CDD" id="cd11058">
    <property type="entry name" value="CYP60B-like"/>
    <property type="match status" value="1"/>
</dbReference>
<keyword evidence="9 12" id="KW-0408">Iron</keyword>
<accession>A0A5N5DE51</accession>
<comment type="similarity">
    <text evidence="3 13">Belongs to the cytochrome P450 family.</text>
</comment>
<dbReference type="SUPFAM" id="SSF48264">
    <property type="entry name" value="Cytochrome P450"/>
    <property type="match status" value="1"/>
</dbReference>
<dbReference type="OrthoDB" id="1470350at2759"/>
<evidence type="ECO:0000256" key="2">
    <source>
        <dbReference type="ARBA" id="ARBA00004167"/>
    </source>
</evidence>
<dbReference type="AlphaFoldDB" id="A0A5N5DE51"/>
<evidence type="ECO:0000256" key="12">
    <source>
        <dbReference type="PIRSR" id="PIRSR602401-1"/>
    </source>
</evidence>
<keyword evidence="8 13" id="KW-0560">Oxidoreductase</keyword>
<proteinExistence type="inferred from homology"/>
<dbReference type="GO" id="GO:0004497">
    <property type="term" value="F:monooxygenase activity"/>
    <property type="evidence" value="ECO:0007669"/>
    <property type="project" value="UniProtKB-KW"/>
</dbReference>
<dbReference type="EMBL" id="VCHE01000026">
    <property type="protein sequence ID" value="KAB2576108.1"/>
    <property type="molecule type" value="Genomic_DNA"/>
</dbReference>
<organism evidence="14 15">
    <name type="scientific">Lasiodiplodia theobromae</name>
    <dbReference type="NCBI Taxonomy" id="45133"/>
    <lineage>
        <taxon>Eukaryota</taxon>
        <taxon>Fungi</taxon>
        <taxon>Dikarya</taxon>
        <taxon>Ascomycota</taxon>
        <taxon>Pezizomycotina</taxon>
        <taxon>Dothideomycetes</taxon>
        <taxon>Dothideomycetes incertae sedis</taxon>
        <taxon>Botryosphaeriales</taxon>
        <taxon>Botryosphaeriaceae</taxon>
        <taxon>Lasiodiplodia</taxon>
    </lineage>
</organism>
<dbReference type="PROSITE" id="PS00086">
    <property type="entry name" value="CYTOCHROME_P450"/>
    <property type="match status" value="1"/>
</dbReference>